<evidence type="ECO:0000256" key="1">
    <source>
        <dbReference type="ARBA" id="ARBA00022801"/>
    </source>
</evidence>
<feature type="domain" description="Glycosyl hydrolase family 63 N-terminal" evidence="4">
    <location>
        <begin position="9"/>
        <end position="138"/>
    </location>
</feature>
<dbReference type="EMBL" id="UZAF01016208">
    <property type="protein sequence ID" value="VDO23189.1"/>
    <property type="molecule type" value="Genomic_DNA"/>
</dbReference>
<keyword evidence="3" id="KW-0256">Endoplasmic reticulum</keyword>
<dbReference type="GO" id="GO:0009311">
    <property type="term" value="P:oligosaccharide metabolic process"/>
    <property type="evidence" value="ECO:0007669"/>
    <property type="project" value="UniProtKB-UniRule"/>
</dbReference>
<reference evidence="5 6" key="2">
    <citation type="submission" date="2018-11" db="EMBL/GenBank/DDBJ databases">
        <authorList>
            <consortium name="Pathogen Informatics"/>
        </authorList>
    </citation>
    <scope>NUCLEOTIDE SEQUENCE [LARGE SCALE GENOMIC DNA]</scope>
    <source>
        <strain evidence="5 6">MHpl1</strain>
    </source>
</reference>
<dbReference type="InterPro" id="IPR031631">
    <property type="entry name" value="Glyco_hydro_63N"/>
</dbReference>
<dbReference type="AlphaFoldDB" id="A0A0N4W3M1"/>
<evidence type="ECO:0000313" key="6">
    <source>
        <dbReference type="Proteomes" id="UP000268014"/>
    </source>
</evidence>
<comment type="function">
    <text evidence="3">Cleaves the distal alpha 1,2-linked glucose residue from the Glc(3)Man(9)GlcNAc(2) oligosaccharide precursor.</text>
</comment>
<organism evidence="7">
    <name type="scientific">Haemonchus placei</name>
    <name type="common">Barber's pole worm</name>
    <dbReference type="NCBI Taxonomy" id="6290"/>
    <lineage>
        <taxon>Eukaryota</taxon>
        <taxon>Metazoa</taxon>
        <taxon>Ecdysozoa</taxon>
        <taxon>Nematoda</taxon>
        <taxon>Chromadorea</taxon>
        <taxon>Rhabditida</taxon>
        <taxon>Rhabditina</taxon>
        <taxon>Rhabditomorpha</taxon>
        <taxon>Strongyloidea</taxon>
        <taxon>Trichostrongylidae</taxon>
        <taxon>Haemonchus</taxon>
    </lineage>
</organism>
<dbReference type="STRING" id="6290.A0A0N4W3M1"/>
<comment type="subcellular location">
    <subcellularLocation>
        <location evidence="3">Endoplasmic reticulum membrane</location>
        <topology evidence="3">Single-pass type II membrane protein</topology>
    </subcellularLocation>
</comment>
<keyword evidence="2 3" id="KW-0326">Glycosidase</keyword>
<evidence type="ECO:0000313" key="7">
    <source>
        <dbReference type="WBParaSite" id="HPLM_0000442501-mRNA-1"/>
    </source>
</evidence>
<keyword evidence="1 3" id="KW-0378">Hydrolase</keyword>
<dbReference type="GO" id="GO:0005789">
    <property type="term" value="C:endoplasmic reticulum membrane"/>
    <property type="evidence" value="ECO:0007669"/>
    <property type="project" value="UniProtKB-SubCell"/>
</dbReference>
<dbReference type="InterPro" id="IPR004888">
    <property type="entry name" value="Glycoside_hydrolase_63"/>
</dbReference>
<proteinExistence type="inferred from homology"/>
<comment type="catalytic activity">
    <reaction evidence="3">
        <text>N(4)-(alpha-D-Glc-(1-&gt;2)-alpha-D-Glc-(1-&gt;3)-alpha-D-Glc-(1-&gt;3)-alpha-D-Man-(1-&gt;2)-alpha-D-Man-(1-&gt;2)-alpha-D-Man-(1-&gt;3)-[alpha-D-Man-(1-&gt;2)-alpha-D-Man-(1-&gt;3)-[alpha-D-Man-(1-&gt;2)-alpha-D-Man-(1-&gt;6)]-alpha-D-Man-(1-&gt;6)]-beta-D-Man-(1-&gt;4)-beta-D-GlcNAc-(1-&gt;4)-beta-D-GlcNAc)-L-asparaginyl-[protein] + H2O = N(4)-(alpha-D-Glc-(1-&gt;3)-alpha-D-Glc-(1-&gt;3)-alpha-D-Man-(1-&gt;2)-alpha-D-Man-(1-&gt;2)-alpha-D-Man-(1-&gt;3)-[alpha-D-Man-(1-&gt;2)-alpha-D-Man-(1-&gt;3)-[alpha-D-Man-(1-&gt;2)-alpha-D-Man-(1-&gt;6)]-alpha-D-Man-(1-&gt;6)]-beta-D-Man-(1-&gt;4)-beta-D-GlcNAc-(1-&gt;4)-beta-D-GlcNAc)-L-asparaginyl-[protein] + beta-D-glucose</text>
        <dbReference type="Rhea" id="RHEA:55988"/>
        <dbReference type="Rhea" id="RHEA-COMP:12806"/>
        <dbReference type="Rhea" id="RHEA-COMP:14355"/>
        <dbReference type="ChEBI" id="CHEBI:15377"/>
        <dbReference type="ChEBI" id="CHEBI:15903"/>
        <dbReference type="ChEBI" id="CHEBI:59082"/>
        <dbReference type="ChEBI" id="CHEBI:132537"/>
        <dbReference type="EC" id="3.2.1.106"/>
    </reaction>
</comment>
<dbReference type="EC" id="3.2.1.106" evidence="3"/>
<dbReference type="InterPro" id="IPR038518">
    <property type="entry name" value="Glyco_hydro_63N_sf"/>
</dbReference>
<evidence type="ECO:0000313" key="5">
    <source>
        <dbReference type="EMBL" id="VDO23189.1"/>
    </source>
</evidence>
<dbReference type="PANTHER" id="PTHR10412">
    <property type="entry name" value="MANNOSYL-OLIGOSACCHARIDE GLUCOSIDASE"/>
    <property type="match status" value="1"/>
</dbReference>
<dbReference type="PANTHER" id="PTHR10412:SF11">
    <property type="entry name" value="MANNOSYL-OLIGOSACCHARIDE GLUCOSIDASE"/>
    <property type="match status" value="1"/>
</dbReference>
<comment type="similarity">
    <text evidence="3">Belongs to the glycosyl hydrolase 63 family.</text>
</comment>
<dbReference type="GO" id="GO:0006487">
    <property type="term" value="P:protein N-linked glycosylation"/>
    <property type="evidence" value="ECO:0007669"/>
    <property type="project" value="UniProtKB-UniRule"/>
</dbReference>
<dbReference type="Proteomes" id="UP000268014">
    <property type="component" value="Unassembled WGS sequence"/>
</dbReference>
<evidence type="ECO:0000259" key="4">
    <source>
        <dbReference type="Pfam" id="PF16923"/>
    </source>
</evidence>
<evidence type="ECO:0000256" key="3">
    <source>
        <dbReference type="RuleBase" id="RU368089"/>
    </source>
</evidence>
<protein>
    <recommendedName>
        <fullName evidence="3">Mannosyl-oligosaccharide glucosidase</fullName>
        <ecNumber evidence="3">3.2.1.106</ecNumber>
    </recommendedName>
</protein>
<dbReference type="OrthoDB" id="5875916at2759"/>
<reference evidence="7" key="1">
    <citation type="submission" date="2017-02" db="UniProtKB">
        <authorList>
            <consortium name="WormBaseParasite"/>
        </authorList>
    </citation>
    <scope>IDENTIFICATION</scope>
</reference>
<sequence>MYTILKKKWGSYRAHTYFGLRTKDPRSPLFGIMWYKQPAVLQRPHMRHWCDQGDDLKSYGWYAADGRTFGRENVTDRSCKLSFDWISNRETWTAGVRIYPKTRYTVIVYMVAQDSRTKFRPGNHLRDPIKGRTELFGDIELMVNVKNESEILHSTLVWDDDVHLDHLNELILMNTLALKSDSGLVYQLGQQKPFHEGRFVAIQFNIQTETNMEITFRGKPWSCMPLMRVKVASSPSHSIHTRAQFADIEVP</sequence>
<dbReference type="Gene3D" id="2.70.98.110">
    <property type="entry name" value="Glycosyl hydrolase family 63, N-terminal domain"/>
    <property type="match status" value="1"/>
</dbReference>
<dbReference type="Pfam" id="PF16923">
    <property type="entry name" value="Glyco_hydro_63N"/>
    <property type="match status" value="1"/>
</dbReference>
<dbReference type="WBParaSite" id="HPLM_0000442501-mRNA-1">
    <property type="protein sequence ID" value="HPLM_0000442501-mRNA-1"/>
    <property type="gene ID" value="HPLM_0000442501"/>
</dbReference>
<keyword evidence="6" id="KW-1185">Reference proteome</keyword>
<evidence type="ECO:0000256" key="2">
    <source>
        <dbReference type="ARBA" id="ARBA00023295"/>
    </source>
</evidence>
<accession>A0A0N4W3M1</accession>
<dbReference type="GO" id="GO:0004573">
    <property type="term" value="F:Glc3Man9GlcNAc2 oligosaccharide glucosidase activity"/>
    <property type="evidence" value="ECO:0007669"/>
    <property type="project" value="UniProtKB-UniRule"/>
</dbReference>
<gene>
    <name evidence="5" type="ORF">HPLM_LOCUS4417</name>
</gene>
<name>A0A0N4W3M1_HAEPC</name>